<dbReference type="Proteomes" id="UP000269396">
    <property type="component" value="Unassembled WGS sequence"/>
</dbReference>
<organism evidence="1 2">
    <name type="scientific">Schistosoma mattheei</name>
    <dbReference type="NCBI Taxonomy" id="31246"/>
    <lineage>
        <taxon>Eukaryota</taxon>
        <taxon>Metazoa</taxon>
        <taxon>Spiralia</taxon>
        <taxon>Lophotrochozoa</taxon>
        <taxon>Platyhelminthes</taxon>
        <taxon>Trematoda</taxon>
        <taxon>Digenea</taxon>
        <taxon>Strigeidida</taxon>
        <taxon>Schistosomatoidea</taxon>
        <taxon>Schistosomatidae</taxon>
        <taxon>Schistosoma</taxon>
    </lineage>
</organism>
<dbReference type="AlphaFoldDB" id="A0A183Q3M5"/>
<keyword evidence="2" id="KW-1185">Reference proteome</keyword>
<protein>
    <submittedName>
        <fullName evidence="1">Uncharacterized protein</fullName>
    </submittedName>
</protein>
<dbReference type="EMBL" id="UZAL01046629">
    <property type="protein sequence ID" value="VDP84383.1"/>
    <property type="molecule type" value="Genomic_DNA"/>
</dbReference>
<proteinExistence type="predicted"/>
<accession>A0A183Q3M5</accession>
<reference evidence="1 2" key="1">
    <citation type="submission" date="2018-11" db="EMBL/GenBank/DDBJ databases">
        <authorList>
            <consortium name="Pathogen Informatics"/>
        </authorList>
    </citation>
    <scope>NUCLEOTIDE SEQUENCE [LARGE SCALE GENOMIC DNA]</scope>
    <source>
        <strain>Denwood</strain>
        <strain evidence="2">Zambia</strain>
    </source>
</reference>
<gene>
    <name evidence="1" type="ORF">SMTD_LOCUS21211</name>
</gene>
<sequence>MSVVYSRPVFKTNEVQQIYSQSVTSETLFHMRLSGDPVVSSSRFSCVNVALNARADAALIDWLLVGSRLYAVRLESSIKSK</sequence>
<evidence type="ECO:0000313" key="1">
    <source>
        <dbReference type="EMBL" id="VDP84383.1"/>
    </source>
</evidence>
<dbReference type="STRING" id="31246.A0A183Q3M5"/>
<name>A0A183Q3M5_9TREM</name>
<evidence type="ECO:0000313" key="2">
    <source>
        <dbReference type="Proteomes" id="UP000269396"/>
    </source>
</evidence>